<name>A0AA39HR50_9BILA</name>
<proteinExistence type="predicted"/>
<dbReference type="PANTHER" id="PTHR46219">
    <property type="entry name" value="PROTEIN CBG11138"/>
    <property type="match status" value="1"/>
</dbReference>
<reference evidence="3" key="1">
    <citation type="submission" date="2023-06" db="EMBL/GenBank/DDBJ databases">
        <title>Genomic analysis of the entomopathogenic nematode Steinernema hermaphroditum.</title>
        <authorList>
            <person name="Schwarz E.M."/>
            <person name="Heppert J.K."/>
            <person name="Baniya A."/>
            <person name="Schwartz H.T."/>
            <person name="Tan C.-H."/>
            <person name="Antoshechkin I."/>
            <person name="Sternberg P.W."/>
            <person name="Goodrich-Blair H."/>
            <person name="Dillman A.R."/>
        </authorList>
    </citation>
    <scope>NUCLEOTIDE SEQUENCE</scope>
    <source>
        <strain evidence="3">PS9179</strain>
        <tissue evidence="3">Whole animal</tissue>
    </source>
</reference>
<keyword evidence="4" id="KW-1185">Reference proteome</keyword>
<dbReference type="AlphaFoldDB" id="A0AA39HR50"/>
<dbReference type="Gene3D" id="1.10.10.1870">
    <property type="entry name" value="ShTK domain-like"/>
    <property type="match status" value="1"/>
</dbReference>
<dbReference type="Gene3D" id="1.10.10.1940">
    <property type="match status" value="1"/>
</dbReference>
<dbReference type="EMBL" id="JAUCMV010000003">
    <property type="protein sequence ID" value="KAK0410543.1"/>
    <property type="molecule type" value="Genomic_DNA"/>
</dbReference>
<gene>
    <name evidence="3" type="ORF">QR680_005186</name>
</gene>
<feature type="signal peptide" evidence="1">
    <location>
        <begin position="1"/>
        <end position="31"/>
    </location>
</feature>
<feature type="domain" description="ShKT" evidence="2">
    <location>
        <begin position="103"/>
        <end position="144"/>
    </location>
</feature>
<keyword evidence="1" id="KW-0732">Signal</keyword>
<dbReference type="Proteomes" id="UP001175271">
    <property type="component" value="Unassembled WGS sequence"/>
</dbReference>
<feature type="chain" id="PRO_5041361553" description="ShKT domain-containing protein" evidence="1">
    <location>
        <begin position="32"/>
        <end position="155"/>
    </location>
</feature>
<organism evidence="3 4">
    <name type="scientific">Steinernema hermaphroditum</name>
    <dbReference type="NCBI Taxonomy" id="289476"/>
    <lineage>
        <taxon>Eukaryota</taxon>
        <taxon>Metazoa</taxon>
        <taxon>Ecdysozoa</taxon>
        <taxon>Nematoda</taxon>
        <taxon>Chromadorea</taxon>
        <taxon>Rhabditida</taxon>
        <taxon>Tylenchina</taxon>
        <taxon>Panagrolaimomorpha</taxon>
        <taxon>Strongyloidoidea</taxon>
        <taxon>Steinernematidae</taxon>
        <taxon>Steinernema</taxon>
    </lineage>
</organism>
<evidence type="ECO:0000256" key="1">
    <source>
        <dbReference type="SAM" id="SignalP"/>
    </source>
</evidence>
<feature type="domain" description="ShKT" evidence="2">
    <location>
        <begin position="51"/>
        <end position="92"/>
    </location>
</feature>
<evidence type="ECO:0000313" key="4">
    <source>
        <dbReference type="Proteomes" id="UP001175271"/>
    </source>
</evidence>
<evidence type="ECO:0000259" key="2">
    <source>
        <dbReference type="SMART" id="SM00254"/>
    </source>
</evidence>
<accession>A0AA39HR50</accession>
<dbReference type="SMART" id="SM00254">
    <property type="entry name" value="ShKT"/>
    <property type="match status" value="2"/>
</dbReference>
<protein>
    <recommendedName>
        <fullName evidence="2">ShKT domain-containing protein</fullName>
    </recommendedName>
</protein>
<comment type="caution">
    <text evidence="3">The sequence shown here is derived from an EMBL/GenBank/DDBJ whole genome shotgun (WGS) entry which is preliminary data.</text>
</comment>
<dbReference type="PANTHER" id="PTHR46219:SF13">
    <property type="entry name" value="SHKT DOMAIN-CONTAINING PROTEIN"/>
    <property type="match status" value="1"/>
</dbReference>
<evidence type="ECO:0000313" key="3">
    <source>
        <dbReference type="EMBL" id="KAK0410543.1"/>
    </source>
</evidence>
<sequence length="155" mass="17369">MRSRFVTHVLGGVLFLSTLLVAQNLLGPCFGDRCPEGWQCINSKCIKVEGDCEDKHPPGKPSDCPLRVMLCDEAIYYDFMTDQCPETCGRCGQTAAKDYARLHCDDKHAPGRKSDCPQRVALCYDAVFYDFMTDQCPKTCGRCGHRASKNYGNKR</sequence>
<dbReference type="InterPro" id="IPR003582">
    <property type="entry name" value="ShKT_dom"/>
</dbReference>
<dbReference type="Pfam" id="PF01549">
    <property type="entry name" value="ShK"/>
    <property type="match status" value="2"/>
</dbReference>